<evidence type="ECO:0000313" key="2">
    <source>
        <dbReference type="Proteomes" id="UP000070560"/>
    </source>
</evidence>
<gene>
    <name evidence="1" type="ORF">HS1_000639</name>
</gene>
<reference evidence="1 2" key="1">
    <citation type="submission" date="2015-10" db="EMBL/GenBank/DDBJ databases">
        <title>Candidatus Desulfofervidus auxilii, a hydrogenotrophic sulfate-reducing bacterium involved in the thermophilic anaerobic oxidation of methane.</title>
        <authorList>
            <person name="Krukenberg V."/>
            <person name="Richter M."/>
            <person name="Wegener G."/>
        </authorList>
    </citation>
    <scope>NUCLEOTIDE SEQUENCE [LARGE SCALE GENOMIC DNA]</scope>
    <source>
        <strain evidence="1 2">HS1</strain>
    </source>
</reference>
<keyword evidence="2" id="KW-1185">Reference proteome</keyword>
<name>A0A7U4QJG4_DESA2</name>
<accession>A0A7U4QJG4</accession>
<dbReference type="AlphaFoldDB" id="A0A7U4QJG4"/>
<dbReference type="EMBL" id="CP013015">
    <property type="protein sequence ID" value="AMM40445.1"/>
    <property type="molecule type" value="Genomic_DNA"/>
</dbReference>
<evidence type="ECO:0000313" key="1">
    <source>
        <dbReference type="EMBL" id="AMM40445.1"/>
    </source>
</evidence>
<organism evidence="1 2">
    <name type="scientific">Desulfofervidus auxilii</name>
    <dbReference type="NCBI Taxonomy" id="1621989"/>
    <lineage>
        <taxon>Bacteria</taxon>
        <taxon>Pseudomonadati</taxon>
        <taxon>Thermodesulfobacteriota</taxon>
        <taxon>Candidatus Desulfofervidia</taxon>
        <taxon>Candidatus Desulfofervidales</taxon>
        <taxon>Candidatus Desulfofervidaceae</taxon>
        <taxon>Candidatus Desulfofervidus</taxon>
    </lineage>
</organism>
<dbReference type="RefSeq" id="WP_066060837.1">
    <property type="nucleotide sequence ID" value="NZ_CP013015.1"/>
</dbReference>
<dbReference type="Proteomes" id="UP000070560">
    <property type="component" value="Chromosome"/>
</dbReference>
<sequence>MIEEEDSPLHLEPIYKGGTFVGYKLRSKEHENNSEWVMDVTKNETDPDVELEGKKLLLKDPSKRKEIFIRDCVFLCENIFFAEGKGIDIDEDILSIFKKAQPKRDGVSNYAIFGLNSDGRANGLKGNYLTIDDRSLASALIEKITKTRSTFSHSKGIKRRGKCR</sequence>
<protein>
    <submittedName>
        <fullName evidence="1">Uncharacterized protein</fullName>
    </submittedName>
</protein>
<proteinExistence type="predicted"/>
<dbReference type="KEGG" id="daw:HS1_000639"/>